<evidence type="ECO:0000313" key="2">
    <source>
        <dbReference type="Proteomes" id="UP001156870"/>
    </source>
</evidence>
<accession>A0AA37T3Y6</accession>
<proteinExistence type="predicted"/>
<dbReference type="EMBL" id="BSPD01000012">
    <property type="protein sequence ID" value="GLS24617.1"/>
    <property type="molecule type" value="Genomic_DNA"/>
</dbReference>
<gene>
    <name evidence="1" type="ORF">GCM10007877_03310</name>
</gene>
<sequence>MDLGFDSCVALPPASMQSSQVPAETLYTCHGFITPLDRHNLARKKKLFFFP</sequence>
<protein>
    <submittedName>
        <fullName evidence="1">Uncharacterized protein</fullName>
    </submittedName>
</protein>
<reference evidence="1 2" key="1">
    <citation type="journal article" date="2014" name="Int. J. Syst. Evol. Microbiol.">
        <title>Complete genome sequence of Corynebacterium casei LMG S-19264T (=DSM 44701T), isolated from a smear-ripened cheese.</title>
        <authorList>
            <consortium name="US DOE Joint Genome Institute (JGI-PGF)"/>
            <person name="Walter F."/>
            <person name="Albersmeier A."/>
            <person name="Kalinowski J."/>
            <person name="Ruckert C."/>
        </authorList>
    </citation>
    <scope>NUCLEOTIDE SEQUENCE [LARGE SCALE GENOMIC DNA]</scope>
    <source>
        <strain evidence="1 2">NBRC 110095</strain>
    </source>
</reference>
<organism evidence="1 2">
    <name type="scientific">Marinibactrum halimedae</name>
    <dbReference type="NCBI Taxonomy" id="1444977"/>
    <lineage>
        <taxon>Bacteria</taxon>
        <taxon>Pseudomonadati</taxon>
        <taxon>Pseudomonadota</taxon>
        <taxon>Gammaproteobacteria</taxon>
        <taxon>Cellvibrionales</taxon>
        <taxon>Cellvibrionaceae</taxon>
        <taxon>Marinibactrum</taxon>
    </lineage>
</organism>
<comment type="caution">
    <text evidence="1">The sequence shown here is derived from an EMBL/GenBank/DDBJ whole genome shotgun (WGS) entry which is preliminary data.</text>
</comment>
<keyword evidence="2" id="KW-1185">Reference proteome</keyword>
<dbReference type="AlphaFoldDB" id="A0AA37T3Y6"/>
<evidence type="ECO:0000313" key="1">
    <source>
        <dbReference type="EMBL" id="GLS24617.1"/>
    </source>
</evidence>
<dbReference type="Proteomes" id="UP001156870">
    <property type="component" value="Unassembled WGS sequence"/>
</dbReference>
<name>A0AA37T3Y6_9GAMM</name>